<dbReference type="InterPro" id="IPR051610">
    <property type="entry name" value="GPI/OXD"/>
</dbReference>
<evidence type="ECO:0000313" key="4">
    <source>
        <dbReference type="Proteomes" id="UP000037210"/>
    </source>
</evidence>
<name>A0A0M0BSS8_9ARCH</name>
<dbReference type="AlphaFoldDB" id="A0A0M0BSS8"/>
<proteinExistence type="predicted"/>
<accession>A0A0M0BSS8</accession>
<feature type="domain" description="Cupin type-2" evidence="2">
    <location>
        <begin position="37"/>
        <end position="98"/>
    </location>
</feature>
<dbReference type="Gene3D" id="2.60.120.10">
    <property type="entry name" value="Jelly Rolls"/>
    <property type="match status" value="1"/>
</dbReference>
<evidence type="ECO:0000259" key="2">
    <source>
        <dbReference type="Pfam" id="PF07883"/>
    </source>
</evidence>
<gene>
    <name evidence="3" type="ORF">AC482_00895</name>
</gene>
<protein>
    <recommendedName>
        <fullName evidence="2">Cupin type-2 domain-containing protein</fullName>
    </recommendedName>
</protein>
<evidence type="ECO:0000256" key="1">
    <source>
        <dbReference type="ARBA" id="ARBA00022723"/>
    </source>
</evidence>
<dbReference type="PANTHER" id="PTHR35848">
    <property type="entry name" value="OXALATE-BINDING PROTEIN"/>
    <property type="match status" value="1"/>
</dbReference>
<dbReference type="Pfam" id="PF07883">
    <property type="entry name" value="Cupin_2"/>
    <property type="match status" value="1"/>
</dbReference>
<dbReference type="InterPro" id="IPR011051">
    <property type="entry name" value="RmlC_Cupin_sf"/>
</dbReference>
<dbReference type="InterPro" id="IPR014710">
    <property type="entry name" value="RmlC-like_jellyroll"/>
</dbReference>
<dbReference type="EMBL" id="LFWZ01000005">
    <property type="protein sequence ID" value="KON31425.1"/>
    <property type="molecule type" value="Genomic_DNA"/>
</dbReference>
<comment type="caution">
    <text evidence="3">The sequence shown here is derived from an EMBL/GenBank/DDBJ whole genome shotgun (WGS) entry which is preliminary data.</text>
</comment>
<evidence type="ECO:0000313" key="3">
    <source>
        <dbReference type="EMBL" id="KON31425.1"/>
    </source>
</evidence>
<dbReference type="Proteomes" id="UP000037210">
    <property type="component" value="Unassembled WGS sequence"/>
</dbReference>
<dbReference type="GO" id="GO:0046872">
    <property type="term" value="F:metal ion binding"/>
    <property type="evidence" value="ECO:0007669"/>
    <property type="project" value="UniProtKB-KW"/>
</dbReference>
<dbReference type="SUPFAM" id="SSF51182">
    <property type="entry name" value="RmlC-like cupins"/>
    <property type="match status" value="1"/>
</dbReference>
<dbReference type="InterPro" id="IPR013096">
    <property type="entry name" value="Cupin_2"/>
</dbReference>
<dbReference type="PANTHER" id="PTHR35848:SF6">
    <property type="entry name" value="CUPIN TYPE-2 DOMAIN-CONTAINING PROTEIN"/>
    <property type="match status" value="1"/>
</dbReference>
<sequence length="114" mass="13069">MGLRLLNYRDVEIEDRLRWLIRGPHFDMRMVEVEASGGPPEKPHVHPWEHEIFIVEGKGAVWDGEKRRPFGEGDAIYVPSGEAHSFINLGEKVLRFICCIPAGVDLKQIKHADR</sequence>
<keyword evidence="1" id="KW-0479">Metal-binding</keyword>
<organism evidence="3 4">
    <name type="scientific">miscellaneous Crenarchaeota group-15 archaeon DG-45</name>
    <dbReference type="NCBI Taxonomy" id="1685127"/>
    <lineage>
        <taxon>Archaea</taxon>
        <taxon>Candidatus Bathyarchaeota</taxon>
        <taxon>MCG-15</taxon>
    </lineage>
</organism>
<reference evidence="3 4" key="1">
    <citation type="submission" date="2015-06" db="EMBL/GenBank/DDBJ databases">
        <title>New insights into the roles of widespread benthic archaea in carbon and nitrogen cycling.</title>
        <authorList>
            <person name="Lazar C.S."/>
            <person name="Baker B.J."/>
            <person name="Seitz K.W."/>
            <person name="Hyde A.S."/>
            <person name="Dick G.J."/>
            <person name="Hinrichs K.-U."/>
            <person name="Teske A.P."/>
        </authorList>
    </citation>
    <scope>NUCLEOTIDE SEQUENCE [LARGE SCALE GENOMIC DNA]</scope>
    <source>
        <strain evidence="3">DG-45</strain>
    </source>
</reference>